<evidence type="ECO:0008006" key="8">
    <source>
        <dbReference type="Google" id="ProtNLM"/>
    </source>
</evidence>
<dbReference type="Proteomes" id="UP000078582">
    <property type="component" value="Chromosome"/>
</dbReference>
<dbReference type="PANTHER" id="PTHR43646:SF2">
    <property type="entry name" value="GLYCOSYLTRANSFERASE 2-LIKE DOMAIN-CONTAINING PROTEIN"/>
    <property type="match status" value="1"/>
</dbReference>
<organism evidence="6 7">
    <name type="scientific">Loigolactobacillus backii</name>
    <dbReference type="NCBI Taxonomy" id="375175"/>
    <lineage>
        <taxon>Bacteria</taxon>
        <taxon>Bacillati</taxon>
        <taxon>Bacillota</taxon>
        <taxon>Bacilli</taxon>
        <taxon>Lactobacillales</taxon>
        <taxon>Lactobacillaceae</taxon>
        <taxon>Loigolactobacillus</taxon>
    </lineage>
</organism>
<keyword evidence="7" id="KW-1185">Reference proteome</keyword>
<keyword evidence="3" id="KW-0328">Glycosyltransferase</keyword>
<gene>
    <name evidence="6" type="ORF">AYR53_03910</name>
</gene>
<accession>A0A192H168</accession>
<dbReference type="InterPro" id="IPR029044">
    <property type="entry name" value="Nucleotide-diphossugar_trans"/>
</dbReference>
<evidence type="ECO:0000256" key="4">
    <source>
        <dbReference type="ARBA" id="ARBA00022679"/>
    </source>
</evidence>
<keyword evidence="4" id="KW-0808">Transferase</keyword>
<dbReference type="SUPFAM" id="SSF53448">
    <property type="entry name" value="Nucleotide-diphospho-sugar transferases"/>
    <property type="match status" value="1"/>
</dbReference>
<dbReference type="GO" id="GO:0016757">
    <property type="term" value="F:glycosyltransferase activity"/>
    <property type="evidence" value="ECO:0007669"/>
    <property type="project" value="UniProtKB-KW"/>
</dbReference>
<name>A0A192H168_9LACO</name>
<comment type="subcellular location">
    <subcellularLocation>
        <location evidence="1">Cell membrane</location>
    </subcellularLocation>
</comment>
<sequence>MWLTIIVPIFHDDPAVKQLVVELERWGLEHVAVVIVDGEQRKRPEWLPQNFHYSNNGVPNRGQQLRLGGSVAQSPKLLFLHADSRFPIGSPLPVLRETTAKVGFFTLHFNDKSRFFRVIAWGSNLRARKFKLIFGDQGLFVTKTIYEKSGGFPVQPLMEDFEFSRRLAKIDSEFIQFPLPILTSARKYNREGRFKTFFKMQCLKLLYLLGFSPTILSRLYYRRR</sequence>
<dbReference type="GeneID" id="42981384"/>
<evidence type="ECO:0000256" key="5">
    <source>
        <dbReference type="ARBA" id="ARBA00023136"/>
    </source>
</evidence>
<dbReference type="OrthoDB" id="2902148at2"/>
<dbReference type="AlphaFoldDB" id="A0A192H168"/>
<dbReference type="PANTHER" id="PTHR43646">
    <property type="entry name" value="GLYCOSYLTRANSFERASE"/>
    <property type="match status" value="1"/>
</dbReference>
<evidence type="ECO:0000313" key="7">
    <source>
        <dbReference type="Proteomes" id="UP000078582"/>
    </source>
</evidence>
<protein>
    <recommendedName>
        <fullName evidence="8">Glycosyltransferase 2-like domain-containing protein</fullName>
    </recommendedName>
</protein>
<evidence type="ECO:0000256" key="1">
    <source>
        <dbReference type="ARBA" id="ARBA00004236"/>
    </source>
</evidence>
<dbReference type="EMBL" id="CP014873">
    <property type="protein sequence ID" value="ANK61987.1"/>
    <property type="molecule type" value="Genomic_DNA"/>
</dbReference>
<proteinExistence type="predicted"/>
<evidence type="ECO:0000256" key="2">
    <source>
        <dbReference type="ARBA" id="ARBA00022475"/>
    </source>
</evidence>
<reference evidence="6 7" key="1">
    <citation type="submission" date="2016-03" db="EMBL/GenBank/DDBJ databases">
        <title>Pediococcus and Lactobacillus from brewery environment - whole genome sequencing and assembly.</title>
        <authorList>
            <person name="Behr J."/>
            <person name="Geissler A.J."/>
            <person name="Vogel R.F."/>
        </authorList>
    </citation>
    <scope>NUCLEOTIDE SEQUENCE [LARGE SCALE GENOMIC DNA]</scope>
    <source>
        <strain evidence="6 7">TMW 1.1989</strain>
    </source>
</reference>
<evidence type="ECO:0000256" key="3">
    <source>
        <dbReference type="ARBA" id="ARBA00022676"/>
    </source>
</evidence>
<evidence type="ECO:0000313" key="6">
    <source>
        <dbReference type="EMBL" id="ANK61987.1"/>
    </source>
</evidence>
<keyword evidence="2" id="KW-1003">Cell membrane</keyword>
<dbReference type="GO" id="GO:0005886">
    <property type="term" value="C:plasma membrane"/>
    <property type="evidence" value="ECO:0007669"/>
    <property type="project" value="UniProtKB-SubCell"/>
</dbReference>
<dbReference type="STRING" id="375175.AYR53_03910"/>
<dbReference type="RefSeq" id="WP_068279191.1">
    <property type="nucleotide sequence ID" value="NZ_CP014873.1"/>
</dbReference>
<keyword evidence="5" id="KW-0472">Membrane</keyword>